<sequence length="634" mass="70601">MTDKIISVTDLPLDILVLILPYLPAKSFLSFCSTCKALQQPAIRLDPAYWSFATRRAFRVPNQPVVQHDGLRWQKLYRRMLTQSRVYTWGRNDDNRLGHGDMESSLGNPAIFPPLPGLMRSRRRPSCSFPTEMVDTRQLGVIADMQCGGWSTTLLTANGALHTAGILDGQVTAASNARISPLTFPAGFSYSVNSPEACEPSIAIRQFSAGRSHILGLSDNGKIWSWNNAKKAALQIKFALIESREQTKESPPANEASAFGQVRQVVAGWSRSSAYIQGIGIVVWDIVERGTQDGELDTMLVLQSAEVPKTGYRRPQGKERETDDQSALGKEVGVVINYIILEHFVVFATDIGKVFCGLFGDNNRIQEVLELSDMRSANGTTLDVQGSFRRFAVFKNGEVITADQEYLHQYWNARGTSSTFSGIHRIPALQHNDVISVAFGDYHYLALHSNGKITSYGTELNACGALGLGDGFQGRARGLVHDPFNHDSHLIPHAYTHGRQVWFDSRKRDWIQQIIHNDPNENEEARERADRFANETNVQGEVSEWIEQESREWDKEPGEDGLGVYFALRVSAAGWHSGALVLVNDELAKKDPPYSYDSKSFPRLRLSDGTEMPGSGDLDTWRNGQPEWQLDAVA</sequence>
<dbReference type="Proteomes" id="UP001153331">
    <property type="component" value="Unassembled WGS sequence"/>
</dbReference>
<evidence type="ECO:0000313" key="2">
    <source>
        <dbReference type="Proteomes" id="UP001153331"/>
    </source>
</evidence>
<name>A0ACC2I0I1_9PLEO</name>
<comment type="caution">
    <text evidence="1">The sequence shown here is derived from an EMBL/GenBank/DDBJ whole genome shotgun (WGS) entry which is preliminary data.</text>
</comment>
<accession>A0ACC2I0I1</accession>
<reference evidence="1" key="1">
    <citation type="submission" date="2022-11" db="EMBL/GenBank/DDBJ databases">
        <title>Genome Sequence of Boeremia exigua.</title>
        <authorList>
            <person name="Buettner E."/>
        </authorList>
    </citation>
    <scope>NUCLEOTIDE SEQUENCE</scope>
    <source>
        <strain evidence="1">CU02</strain>
    </source>
</reference>
<gene>
    <name evidence="1" type="ORF">OPT61_g7877</name>
</gene>
<organism evidence="1 2">
    <name type="scientific">Boeremia exigua</name>
    <dbReference type="NCBI Taxonomy" id="749465"/>
    <lineage>
        <taxon>Eukaryota</taxon>
        <taxon>Fungi</taxon>
        <taxon>Dikarya</taxon>
        <taxon>Ascomycota</taxon>
        <taxon>Pezizomycotina</taxon>
        <taxon>Dothideomycetes</taxon>
        <taxon>Pleosporomycetidae</taxon>
        <taxon>Pleosporales</taxon>
        <taxon>Pleosporineae</taxon>
        <taxon>Didymellaceae</taxon>
        <taxon>Boeremia</taxon>
    </lineage>
</organism>
<dbReference type="EMBL" id="JAPHNI010000687">
    <property type="protein sequence ID" value="KAJ8108857.1"/>
    <property type="molecule type" value="Genomic_DNA"/>
</dbReference>
<keyword evidence="2" id="KW-1185">Reference proteome</keyword>
<evidence type="ECO:0000313" key="1">
    <source>
        <dbReference type="EMBL" id="KAJ8108857.1"/>
    </source>
</evidence>
<protein>
    <submittedName>
        <fullName evidence="1">Uncharacterized protein</fullName>
    </submittedName>
</protein>
<proteinExistence type="predicted"/>